<protein>
    <recommendedName>
        <fullName evidence="8">U3 small nucleolar RNA-associated protein 25</fullName>
    </recommendedName>
</protein>
<evidence type="ECO:0000259" key="6">
    <source>
        <dbReference type="Pfam" id="PF22916"/>
    </source>
</evidence>
<dbReference type="GO" id="GO:0019843">
    <property type="term" value="F:rRNA binding"/>
    <property type="evidence" value="ECO:0007669"/>
    <property type="project" value="TreeGrafter"/>
</dbReference>
<dbReference type="InterPro" id="IPR010678">
    <property type="entry name" value="UTP25"/>
</dbReference>
<dbReference type="GO" id="GO:0000462">
    <property type="term" value="P:maturation of SSU-rRNA from tricistronic rRNA transcript (SSU-rRNA, 5.8S rRNA, LSU-rRNA)"/>
    <property type="evidence" value="ECO:0007669"/>
    <property type="project" value="TreeGrafter"/>
</dbReference>
<feature type="compositionally biased region" description="Acidic residues" evidence="4">
    <location>
        <begin position="61"/>
        <end position="76"/>
    </location>
</feature>
<dbReference type="GO" id="GO:0034511">
    <property type="term" value="F:U3 snoRNA binding"/>
    <property type="evidence" value="ECO:0007669"/>
    <property type="project" value="InterPro"/>
</dbReference>
<evidence type="ECO:0000259" key="5">
    <source>
        <dbReference type="Pfam" id="PF06862"/>
    </source>
</evidence>
<dbReference type="PANTHER" id="PTHR12933:SF0">
    <property type="entry name" value="U3 SMALL NUCLEOLAR RNA-ASSOCIATED PROTEIN 25 HOMOLOG"/>
    <property type="match status" value="1"/>
</dbReference>
<dbReference type="InterPro" id="IPR027417">
    <property type="entry name" value="P-loop_NTPase"/>
</dbReference>
<dbReference type="AlphaFoldDB" id="A0A0H5QVE7"/>
<evidence type="ECO:0000313" key="7">
    <source>
        <dbReference type="EMBL" id="CRZ05963.1"/>
    </source>
</evidence>
<reference evidence="7" key="1">
    <citation type="submission" date="2015-04" db="EMBL/GenBank/DDBJ databases">
        <title>The genome sequence of the plant pathogenic Rhizarian Plasmodiophora brassicae reveals insights in its biotrophic life cycle and the origin of chitin synthesis.</title>
        <authorList>
            <person name="Schwelm A."/>
            <person name="Fogelqvist J."/>
            <person name="Knaust A."/>
            <person name="Julke S."/>
            <person name="Lilja T."/>
            <person name="Dhandapani V."/>
            <person name="Bonilla-Rosso G."/>
            <person name="Karlsson M."/>
            <person name="Shevchenko A."/>
            <person name="Choi S.R."/>
            <person name="Kim H.G."/>
            <person name="Park J.Y."/>
            <person name="Lim Y.P."/>
            <person name="Ludwig-Muller J."/>
            <person name="Dixelius C."/>
        </authorList>
    </citation>
    <scope>NUCLEOTIDE SEQUENCE</scope>
    <source>
        <tissue evidence="7">Potato root galls</tissue>
    </source>
</reference>
<accession>A0A0H5QVE7</accession>
<dbReference type="InterPro" id="IPR053940">
    <property type="entry name" value="UTP25_NTPase-like"/>
</dbReference>
<dbReference type="PANTHER" id="PTHR12933">
    <property type="entry name" value="ORF PROTEIN-RELATED"/>
    <property type="match status" value="1"/>
</dbReference>
<feature type="compositionally biased region" description="Acidic residues" evidence="4">
    <location>
        <begin position="131"/>
        <end position="162"/>
    </location>
</feature>
<name>A0A0H5QVE7_9EUKA</name>
<evidence type="ECO:0000256" key="3">
    <source>
        <dbReference type="ARBA" id="ARBA00023242"/>
    </source>
</evidence>
<dbReference type="Pfam" id="PF22916">
    <property type="entry name" value="UTP25_NTPase-like"/>
    <property type="match status" value="1"/>
</dbReference>
<dbReference type="InterPro" id="IPR053939">
    <property type="entry name" value="UTP25_C"/>
</dbReference>
<feature type="domain" description="UTP25 NTP hydrolase-like" evidence="6">
    <location>
        <begin position="255"/>
        <end position="520"/>
    </location>
</feature>
<evidence type="ECO:0008006" key="8">
    <source>
        <dbReference type="Google" id="ProtNLM"/>
    </source>
</evidence>
<feature type="non-terminal residue" evidence="7">
    <location>
        <position position="1"/>
    </location>
</feature>
<feature type="compositionally biased region" description="Polar residues" evidence="4">
    <location>
        <begin position="80"/>
        <end position="93"/>
    </location>
</feature>
<organism evidence="7">
    <name type="scientific">Spongospora subterranea</name>
    <dbReference type="NCBI Taxonomy" id="70186"/>
    <lineage>
        <taxon>Eukaryota</taxon>
        <taxon>Sar</taxon>
        <taxon>Rhizaria</taxon>
        <taxon>Endomyxa</taxon>
        <taxon>Phytomyxea</taxon>
        <taxon>Plasmodiophorida</taxon>
        <taxon>Plasmodiophoridae</taxon>
        <taxon>Spongospora</taxon>
    </lineage>
</organism>
<comment type="subcellular location">
    <subcellularLocation>
        <location evidence="1">Nucleus</location>
        <location evidence="1">Nucleolus</location>
    </subcellularLocation>
</comment>
<feature type="domain" description="UTP25 C-terminal" evidence="5">
    <location>
        <begin position="531"/>
        <end position="710"/>
    </location>
</feature>
<dbReference type="Pfam" id="PF06862">
    <property type="entry name" value="Utp25_C"/>
    <property type="match status" value="1"/>
</dbReference>
<comment type="similarity">
    <text evidence="2">Belongs to the UTP25 family.</text>
</comment>
<dbReference type="EMBL" id="HACM01005521">
    <property type="protein sequence ID" value="CRZ05963.1"/>
    <property type="molecule type" value="Transcribed_RNA"/>
</dbReference>
<dbReference type="Gene3D" id="3.40.50.300">
    <property type="entry name" value="P-loop containing nucleotide triphosphate hydrolases"/>
    <property type="match status" value="1"/>
</dbReference>
<keyword evidence="3" id="KW-0539">Nucleus</keyword>
<feature type="compositionally biased region" description="Acidic residues" evidence="4">
    <location>
        <begin position="98"/>
        <end position="114"/>
    </location>
</feature>
<feature type="region of interest" description="Disordered" evidence="4">
    <location>
        <begin position="54"/>
        <end position="162"/>
    </location>
</feature>
<evidence type="ECO:0000256" key="1">
    <source>
        <dbReference type="ARBA" id="ARBA00004604"/>
    </source>
</evidence>
<proteinExistence type="inferred from homology"/>
<evidence type="ECO:0000256" key="2">
    <source>
        <dbReference type="ARBA" id="ARBA00009223"/>
    </source>
</evidence>
<dbReference type="GO" id="GO:0032040">
    <property type="term" value="C:small-subunit processome"/>
    <property type="evidence" value="ECO:0007669"/>
    <property type="project" value="TreeGrafter"/>
</dbReference>
<sequence length="711" mass="80746">RAAVGTGIMAKISKRNRRSTVKKITVDDSSSDADPFDTLVASLDVAPQYTSILKRRRLEESGQDQSDDSDEDDGEEAQTMAFTQEQVELFNSQHGDEFEVAEVDDSDKEEDDDGSRDGNATVFVDGRNGSDEYDDAESDEFVEGNEEDFEEKLSDCDENEDEGVTRPDDILQFYRQQFTQDQLTVPECSSSNAFREMVNGPSGCRISYRGISSTDPPCFPTEPTFQQVQDCWPGNTMRLPADTVGSQLQAVVSRYQDLVHTSRNQGDDPAITDLYITHILQHLQRSRSLIAFNDASLGKDPDFEARDQGFTQAKALILCPFRSNAFDLINRLIEVAPNRVSRQVLNKSRFVAEFGPPELDADDVKRYNTKPLLYRSVIKGNFDDNFRIGIKLGTRSIKLYADFYSADLIIASPIGLRTVVGAEGDPKNERDFDFLSSLEVLVVDQASVFTMQNWDHLTTVLSCCNRIPNDSSHTDFSRVRNWNLDGLSALRRQTLIFSSHCFPELNSLASKQLKSVSGSVKTRIDKFEGVLEHVIRPIRQHFQRFHHGNSPSEASEARFKWFSTEILPQLKANQSTQVLLFIPSYFDYVRVRNLLRAQKVKASLCSEYTKKGTVARGRSRFFHGEQKFLLCTERFHFFRRYCIRGAHTVFFYSPPQEPSFYADYLNAIEPDTQQTSLTLFSRYDALALERIVGSLRASRMINAHKDLHMFC</sequence>
<evidence type="ECO:0000256" key="4">
    <source>
        <dbReference type="SAM" id="MobiDB-lite"/>
    </source>
</evidence>